<dbReference type="EMBL" id="GHBP01000220">
    <property type="protein sequence ID" value="NDJ92201.1"/>
    <property type="molecule type" value="Transcribed_RNA"/>
</dbReference>
<comment type="similarity">
    <text evidence="2">Belongs to the DOCK family.</text>
</comment>
<sequence length="413" mass="47522">MIEFHTRIHHHEMIQVNLLRLLRFNEMMDAHTEAAICYLRLSEYYQWDFITQIPALLNLEPSTPGQRKEFFLNQAVQLFEKSFNLEMAIECCKALLPLHEKHIIDFMKLSEMHRHISSLLEQITTGASSLDNYFRFNFIGMDFPQAIRNKSFMCHAGSCATLGNTMSFLKKQFPNAIIPMTSTFDQQLAINNVQYIFVQVLQSLPQDKELYDKCYKASESISRYYKNFNVIKFQGTATIENKKEKAAGQPMCTFIKTVCTLKYSLPNVIMVSPIIDEQKSIITELDQNIEIVSTHSNELLDLCRNIEFNSNLIKNIQMKTSGCLNAFVNGGLATIIPKYFSDTYLLSNPNDDTKVEQLRDTLFMFMNANTEALKILVDGVSDAMVGFVINLVESYQTMRDILEKKVSTIDIYI</sequence>
<evidence type="ECO:0000313" key="4">
    <source>
        <dbReference type="EMBL" id="NDJ92201.1"/>
    </source>
</evidence>
<dbReference type="GO" id="GO:0005085">
    <property type="term" value="F:guanyl-nucleotide exchange factor activity"/>
    <property type="evidence" value="ECO:0007669"/>
    <property type="project" value="UniProtKB-KW"/>
</dbReference>
<dbReference type="Gene3D" id="1.25.40.410">
    <property type="match status" value="1"/>
</dbReference>
<dbReference type="GO" id="GO:0005886">
    <property type="term" value="C:plasma membrane"/>
    <property type="evidence" value="ECO:0007669"/>
    <property type="project" value="TreeGrafter"/>
</dbReference>
<proteinExistence type="inferred from homology"/>
<accession>A0A6G3ME12</accession>
<dbReference type="AlphaFoldDB" id="A0A6G3ME12"/>
<name>A0A6G3ME12_HENSL</name>
<keyword evidence="1" id="KW-0344">Guanine-nucleotide releasing factor</keyword>
<dbReference type="PANTHER" id="PTHR45653">
    <property type="entry name" value="DEDICATOR OF CYTOKINESIS"/>
    <property type="match status" value="1"/>
</dbReference>
<evidence type="ECO:0000256" key="2">
    <source>
        <dbReference type="PROSITE-ProRule" id="PRU00984"/>
    </source>
</evidence>
<evidence type="ECO:0000256" key="1">
    <source>
        <dbReference type="ARBA" id="ARBA00022658"/>
    </source>
</evidence>
<dbReference type="Pfam" id="PF06920">
    <property type="entry name" value="DHR-2_Lobe_A"/>
    <property type="match status" value="1"/>
</dbReference>
<dbReference type="PANTHER" id="PTHR45653:SF10">
    <property type="entry name" value="MYOBLAST CITY, ISOFORM B"/>
    <property type="match status" value="1"/>
</dbReference>
<reference evidence="4" key="1">
    <citation type="submission" date="2018-11" db="EMBL/GenBank/DDBJ databases">
        <title>Henneguya salminicola genome and transcriptome.</title>
        <authorList>
            <person name="Yahalomi D."/>
            <person name="Atkinson S.D."/>
            <person name="Neuhof M."/>
            <person name="Chang E.S."/>
            <person name="Philippe H."/>
            <person name="Cartwright P."/>
            <person name="Bartholomew J.L."/>
            <person name="Huchon D."/>
        </authorList>
    </citation>
    <scope>NUCLEOTIDE SEQUENCE</scope>
    <source>
        <strain evidence="4">Hz1</strain>
        <tissue evidence="4">Whole</tissue>
    </source>
</reference>
<dbReference type="GO" id="GO:0031267">
    <property type="term" value="F:small GTPase binding"/>
    <property type="evidence" value="ECO:0007669"/>
    <property type="project" value="TreeGrafter"/>
</dbReference>
<protein>
    <submittedName>
        <fullName evidence="4">Dedicator of cytokinesis protein 1 (Trinotate prediction)</fullName>
    </submittedName>
</protein>
<dbReference type="GO" id="GO:0005737">
    <property type="term" value="C:cytoplasm"/>
    <property type="evidence" value="ECO:0007669"/>
    <property type="project" value="TreeGrafter"/>
</dbReference>
<evidence type="ECO:0000259" key="3">
    <source>
        <dbReference type="PROSITE" id="PS51651"/>
    </source>
</evidence>
<dbReference type="InterPro" id="IPR046769">
    <property type="entry name" value="DOCKER_Lobe_A"/>
</dbReference>
<dbReference type="Pfam" id="PF20421">
    <property type="entry name" value="DHR-2_Lobe_C"/>
    <property type="match status" value="1"/>
</dbReference>
<dbReference type="InterPro" id="IPR046773">
    <property type="entry name" value="DOCKER_Lobe_C"/>
</dbReference>
<dbReference type="Gene3D" id="1.20.58.740">
    <property type="match status" value="1"/>
</dbReference>
<dbReference type="InterPro" id="IPR027357">
    <property type="entry name" value="DOCKER_dom"/>
</dbReference>
<dbReference type="InterPro" id="IPR043162">
    <property type="entry name" value="DOCK_C_lobe_C"/>
</dbReference>
<organism evidence="4">
    <name type="scientific">Henneguya salminicola</name>
    <name type="common">Myxosporean</name>
    <dbReference type="NCBI Taxonomy" id="69463"/>
    <lineage>
        <taxon>Eukaryota</taxon>
        <taxon>Metazoa</taxon>
        <taxon>Cnidaria</taxon>
        <taxon>Myxozoa</taxon>
        <taxon>Myxosporea</taxon>
        <taxon>Bivalvulida</taxon>
        <taxon>Platysporina</taxon>
        <taxon>Myxobolidae</taxon>
        <taxon>Henneguya</taxon>
    </lineage>
</organism>
<dbReference type="InterPro" id="IPR043161">
    <property type="entry name" value="DOCK_C_lobe_A"/>
</dbReference>
<feature type="domain" description="DOCKER" evidence="3">
    <location>
        <begin position="5"/>
        <end position="411"/>
    </location>
</feature>
<dbReference type="InterPro" id="IPR026791">
    <property type="entry name" value="DOCK"/>
</dbReference>
<dbReference type="PROSITE" id="PS51651">
    <property type="entry name" value="DOCKER"/>
    <property type="match status" value="1"/>
</dbReference>
<dbReference type="GO" id="GO:0007264">
    <property type="term" value="P:small GTPase-mediated signal transduction"/>
    <property type="evidence" value="ECO:0007669"/>
    <property type="project" value="InterPro"/>
</dbReference>